<organism evidence="1 2">
    <name type="scientific">Yaniella flava</name>
    <dbReference type="NCBI Taxonomy" id="287930"/>
    <lineage>
        <taxon>Bacteria</taxon>
        <taxon>Bacillati</taxon>
        <taxon>Actinomycetota</taxon>
        <taxon>Actinomycetes</taxon>
        <taxon>Micrococcales</taxon>
        <taxon>Micrococcaceae</taxon>
        <taxon>Yaniella</taxon>
    </lineage>
</organism>
<reference evidence="2" key="1">
    <citation type="journal article" date="2019" name="Int. J. Syst. Evol. Microbiol.">
        <title>The Global Catalogue of Microorganisms (GCM) 10K type strain sequencing project: providing services to taxonomists for standard genome sequencing and annotation.</title>
        <authorList>
            <consortium name="The Broad Institute Genomics Platform"/>
            <consortium name="The Broad Institute Genome Sequencing Center for Infectious Disease"/>
            <person name="Wu L."/>
            <person name="Ma J."/>
        </authorList>
    </citation>
    <scope>NUCLEOTIDE SEQUENCE [LARGE SCALE GENOMIC DNA]</scope>
    <source>
        <strain evidence="2">JCM 13595</strain>
    </source>
</reference>
<evidence type="ECO:0000313" key="2">
    <source>
        <dbReference type="Proteomes" id="UP001501461"/>
    </source>
</evidence>
<comment type="caution">
    <text evidence="1">The sequence shown here is derived from an EMBL/GenBank/DDBJ whole genome shotgun (WGS) entry which is preliminary data.</text>
</comment>
<name>A0ABP5FNQ1_9MICC</name>
<dbReference type="EMBL" id="BAAAMN010000014">
    <property type="protein sequence ID" value="GAA2030776.1"/>
    <property type="molecule type" value="Genomic_DNA"/>
</dbReference>
<proteinExistence type="predicted"/>
<gene>
    <name evidence="1" type="ORF">GCM10009720_08760</name>
</gene>
<protein>
    <submittedName>
        <fullName evidence="1">Uncharacterized protein</fullName>
    </submittedName>
</protein>
<evidence type="ECO:0000313" key="1">
    <source>
        <dbReference type="EMBL" id="GAA2030776.1"/>
    </source>
</evidence>
<sequence>MSVIEYNQTENSAGQKTLVVTAKRQHLIFGPAHPGQAQALDAIKHWVNGETDADEAIGIIDEVHSPAKIINTALREVSPRFAYFNGRLRFDGDVVDKTITRLMLDRLKSGDNDWRSLAHFMLKLANNPSADSRRALYRWISDRHLTLTQDGLIVGYKGVTVEGTSGHSGKGIIHSQGADGLIDTQFIEHDRLPNAPGTWVEFPRAEIDPDPNNGCSVGLHVGTKAYAENYLSRLLTVLVDPSAVVMVPKDCDGQKMRVHQYYITDIEPAKAEKEHTLQAHTAFDLDDDEDYFYDEDDDDFFDEDDYDNVDGEFRQWYG</sequence>
<accession>A0ABP5FNQ1</accession>
<dbReference type="RefSeq" id="WP_343956386.1">
    <property type="nucleotide sequence ID" value="NZ_BAAAMN010000014.1"/>
</dbReference>
<keyword evidence="2" id="KW-1185">Reference proteome</keyword>
<dbReference type="Proteomes" id="UP001501461">
    <property type="component" value="Unassembled WGS sequence"/>
</dbReference>